<dbReference type="AlphaFoldDB" id="A0A6G1JML1"/>
<protein>
    <submittedName>
        <fullName evidence="1">Uncharacterized protein</fullName>
    </submittedName>
</protein>
<dbReference type="Proteomes" id="UP000799291">
    <property type="component" value="Unassembled WGS sequence"/>
</dbReference>
<keyword evidence="2" id="KW-1185">Reference proteome</keyword>
<dbReference type="OrthoDB" id="3797581at2759"/>
<organism evidence="1 2">
    <name type="scientific">Lentithecium fluviatile CBS 122367</name>
    <dbReference type="NCBI Taxonomy" id="1168545"/>
    <lineage>
        <taxon>Eukaryota</taxon>
        <taxon>Fungi</taxon>
        <taxon>Dikarya</taxon>
        <taxon>Ascomycota</taxon>
        <taxon>Pezizomycotina</taxon>
        <taxon>Dothideomycetes</taxon>
        <taxon>Pleosporomycetidae</taxon>
        <taxon>Pleosporales</taxon>
        <taxon>Massarineae</taxon>
        <taxon>Lentitheciaceae</taxon>
        <taxon>Lentithecium</taxon>
    </lineage>
</organism>
<reference evidence="1" key="1">
    <citation type="journal article" date="2020" name="Stud. Mycol.">
        <title>101 Dothideomycetes genomes: a test case for predicting lifestyles and emergence of pathogens.</title>
        <authorList>
            <person name="Haridas S."/>
            <person name="Albert R."/>
            <person name="Binder M."/>
            <person name="Bloem J."/>
            <person name="Labutti K."/>
            <person name="Salamov A."/>
            <person name="Andreopoulos B."/>
            <person name="Baker S."/>
            <person name="Barry K."/>
            <person name="Bills G."/>
            <person name="Bluhm B."/>
            <person name="Cannon C."/>
            <person name="Castanera R."/>
            <person name="Culley D."/>
            <person name="Daum C."/>
            <person name="Ezra D."/>
            <person name="Gonzalez J."/>
            <person name="Henrissat B."/>
            <person name="Kuo A."/>
            <person name="Liang C."/>
            <person name="Lipzen A."/>
            <person name="Lutzoni F."/>
            <person name="Magnuson J."/>
            <person name="Mondo S."/>
            <person name="Nolan M."/>
            <person name="Ohm R."/>
            <person name="Pangilinan J."/>
            <person name="Park H.-J."/>
            <person name="Ramirez L."/>
            <person name="Alfaro M."/>
            <person name="Sun H."/>
            <person name="Tritt A."/>
            <person name="Yoshinaga Y."/>
            <person name="Zwiers L.-H."/>
            <person name="Turgeon B."/>
            <person name="Goodwin S."/>
            <person name="Spatafora J."/>
            <person name="Crous P."/>
            <person name="Grigoriev I."/>
        </authorList>
    </citation>
    <scope>NUCLEOTIDE SEQUENCE</scope>
    <source>
        <strain evidence="1">CBS 122367</strain>
    </source>
</reference>
<gene>
    <name evidence="1" type="ORF">K458DRAFT_425627</name>
</gene>
<accession>A0A6G1JML1</accession>
<proteinExistence type="predicted"/>
<sequence>MKFVRNDGVIKIKFEGSEGGNTEWTFVGMNLELQEQQQQQRSMVATAATRTNLSAQHLVDYPDSSNSRKRARKDAVPNYVSNFPRHLYFDVLVQWTPHHAHSSIILNGNAGQSKVPNLNTTHGKDAVPYGNSSISESEPKTAITTQQFLRALELCLEPQQDSVQRQHRRDARTNEARTRACDYYRCILG</sequence>
<evidence type="ECO:0000313" key="2">
    <source>
        <dbReference type="Proteomes" id="UP000799291"/>
    </source>
</evidence>
<name>A0A6G1JML1_9PLEO</name>
<evidence type="ECO:0000313" key="1">
    <source>
        <dbReference type="EMBL" id="KAF2691726.1"/>
    </source>
</evidence>
<dbReference type="EMBL" id="MU005569">
    <property type="protein sequence ID" value="KAF2691726.1"/>
    <property type="molecule type" value="Genomic_DNA"/>
</dbReference>